<dbReference type="HOGENOM" id="CLU_018986_2_0_7"/>
<dbReference type="InterPro" id="IPR015421">
    <property type="entry name" value="PyrdxlP-dep_Trfase_major"/>
</dbReference>
<dbReference type="GO" id="GO:0005737">
    <property type="term" value="C:cytoplasm"/>
    <property type="evidence" value="ECO:0007669"/>
    <property type="project" value="TreeGrafter"/>
</dbReference>
<evidence type="ECO:0000313" key="5">
    <source>
        <dbReference type="EMBL" id="ETX06737.1"/>
    </source>
</evidence>
<dbReference type="GO" id="GO:0019346">
    <property type="term" value="P:transsulfuration"/>
    <property type="evidence" value="ECO:0007669"/>
    <property type="project" value="InterPro"/>
</dbReference>
<comment type="similarity">
    <text evidence="4">Belongs to the trans-sulfuration enzymes family.</text>
</comment>
<proteinExistence type="inferred from homology"/>
<dbReference type="FunFam" id="3.40.640.10:FF:000046">
    <property type="entry name" value="Cystathionine gamma-lyase"/>
    <property type="match status" value="1"/>
</dbReference>
<reference evidence="5 6" key="1">
    <citation type="journal article" date="2014" name="Nature">
        <title>An environmental bacterial taxon with a large and distinct metabolic repertoire.</title>
        <authorList>
            <person name="Wilson M.C."/>
            <person name="Mori T."/>
            <person name="Ruckert C."/>
            <person name="Uria A.R."/>
            <person name="Helf M.J."/>
            <person name="Takada K."/>
            <person name="Gernert C."/>
            <person name="Steffens U.A."/>
            <person name="Heycke N."/>
            <person name="Schmitt S."/>
            <person name="Rinke C."/>
            <person name="Helfrich E.J."/>
            <person name="Brachmann A.O."/>
            <person name="Gurgui C."/>
            <person name="Wakimoto T."/>
            <person name="Kracht M."/>
            <person name="Crusemann M."/>
            <person name="Hentschel U."/>
            <person name="Abe I."/>
            <person name="Matsunaga S."/>
            <person name="Kalinowski J."/>
            <person name="Takeyama H."/>
            <person name="Piel J."/>
        </authorList>
    </citation>
    <scope>NUCLEOTIDE SEQUENCE [LARGE SCALE GENOMIC DNA]</scope>
    <source>
        <strain evidence="6">TSY2</strain>
    </source>
</reference>
<evidence type="ECO:0000313" key="6">
    <source>
        <dbReference type="Proteomes" id="UP000019140"/>
    </source>
</evidence>
<dbReference type="Pfam" id="PF01053">
    <property type="entry name" value="Cys_Met_Meta_PP"/>
    <property type="match status" value="1"/>
</dbReference>
<dbReference type="PANTHER" id="PTHR11808:SF80">
    <property type="entry name" value="CYSTATHIONINE GAMMA-LYASE"/>
    <property type="match status" value="1"/>
</dbReference>
<gene>
    <name evidence="5" type="ORF">ETSY2_15320</name>
</gene>
<dbReference type="EMBL" id="AZHX01000617">
    <property type="protein sequence ID" value="ETX06737.1"/>
    <property type="molecule type" value="Genomic_DNA"/>
</dbReference>
<feature type="modified residue" description="N6-(pyridoxal phosphate)lysine" evidence="3">
    <location>
        <position position="165"/>
    </location>
</feature>
<sequence length="318" mass="34328">MPVYQANAVAGGYTRADNPTIAALEAKFRELEDAAATIATASGMAAVSQCLLGLLRSGDRLVAHQTTFAGVHTLLEDFLSHYGIEIVRVDLQDLDQLAQVLKEPAAAVYFETITNPYMEVIDAPAATAITRRAGARVIIDNTMLTPCFFKPLQHGADVVIHSASKYICGHGDALGGLISVNDEVTAEAIRKARRIFGGIMSPANASLLMRGIKTLPMRMERHGANAMRLATFLAHHPQAEQVRYPGLTTSPGHRTAASFLHGFGGVMTFKLPHDLDWERFERALRLCRTGFNFGDAATVVCRYGGGPGRVRVSAGRAR</sequence>
<dbReference type="PIRSF" id="PIRSF001434">
    <property type="entry name" value="CGS"/>
    <property type="match status" value="1"/>
</dbReference>
<comment type="caution">
    <text evidence="5">The sequence shown here is derived from an EMBL/GenBank/DDBJ whole genome shotgun (WGS) entry which is preliminary data.</text>
</comment>
<dbReference type="PANTHER" id="PTHR11808">
    <property type="entry name" value="TRANS-SULFURATION ENZYME FAMILY MEMBER"/>
    <property type="match status" value="1"/>
</dbReference>
<dbReference type="Gene3D" id="3.40.640.10">
    <property type="entry name" value="Type I PLP-dependent aspartate aminotransferase-like (Major domain)"/>
    <property type="match status" value="1"/>
</dbReference>
<dbReference type="InterPro" id="IPR000277">
    <property type="entry name" value="Cys/Met-Metab_PyrdxlP-dep_enz"/>
</dbReference>
<feature type="non-terminal residue" evidence="5">
    <location>
        <position position="318"/>
    </location>
</feature>
<protein>
    <recommendedName>
        <fullName evidence="7">Methionine gamma-lyase</fullName>
    </recommendedName>
</protein>
<name>W4MAR3_9BACT</name>
<dbReference type="Proteomes" id="UP000019140">
    <property type="component" value="Unassembled WGS sequence"/>
</dbReference>
<evidence type="ECO:0000256" key="3">
    <source>
        <dbReference type="PIRSR" id="PIRSR001434-2"/>
    </source>
</evidence>
<dbReference type="InterPro" id="IPR015422">
    <property type="entry name" value="PyrdxlP-dep_Trfase_small"/>
</dbReference>
<organism evidence="5 6">
    <name type="scientific">Candidatus Entotheonella gemina</name>
    <dbReference type="NCBI Taxonomy" id="1429439"/>
    <lineage>
        <taxon>Bacteria</taxon>
        <taxon>Pseudomonadati</taxon>
        <taxon>Nitrospinota/Tectimicrobiota group</taxon>
        <taxon>Candidatus Tectimicrobiota</taxon>
        <taxon>Candidatus Entotheonellia</taxon>
        <taxon>Candidatus Entotheonellales</taxon>
        <taxon>Candidatus Entotheonellaceae</taxon>
        <taxon>Candidatus Entotheonella</taxon>
    </lineage>
</organism>
<keyword evidence="6" id="KW-1185">Reference proteome</keyword>
<evidence type="ECO:0008006" key="7">
    <source>
        <dbReference type="Google" id="ProtNLM"/>
    </source>
</evidence>
<evidence type="ECO:0000256" key="2">
    <source>
        <dbReference type="ARBA" id="ARBA00022898"/>
    </source>
</evidence>
<dbReference type="AlphaFoldDB" id="W4MAR3"/>
<evidence type="ECO:0000256" key="1">
    <source>
        <dbReference type="ARBA" id="ARBA00001933"/>
    </source>
</evidence>
<dbReference type="Gene3D" id="3.90.1150.10">
    <property type="entry name" value="Aspartate Aminotransferase, domain 1"/>
    <property type="match status" value="1"/>
</dbReference>
<comment type="cofactor">
    <cofactor evidence="1 4">
        <name>pyridoxal 5'-phosphate</name>
        <dbReference type="ChEBI" id="CHEBI:597326"/>
    </cofactor>
</comment>
<accession>W4MAR3</accession>
<dbReference type="SUPFAM" id="SSF53383">
    <property type="entry name" value="PLP-dependent transferases"/>
    <property type="match status" value="1"/>
</dbReference>
<keyword evidence="2 3" id="KW-0663">Pyridoxal phosphate</keyword>
<evidence type="ECO:0000256" key="4">
    <source>
        <dbReference type="RuleBase" id="RU362118"/>
    </source>
</evidence>
<dbReference type="InterPro" id="IPR015424">
    <property type="entry name" value="PyrdxlP-dep_Trfase"/>
</dbReference>
<dbReference type="GO" id="GO:0030170">
    <property type="term" value="F:pyridoxal phosphate binding"/>
    <property type="evidence" value="ECO:0007669"/>
    <property type="project" value="InterPro"/>
</dbReference>
<dbReference type="GO" id="GO:0016846">
    <property type="term" value="F:carbon-sulfur lyase activity"/>
    <property type="evidence" value="ECO:0007669"/>
    <property type="project" value="TreeGrafter"/>
</dbReference>